<proteinExistence type="predicted"/>
<dbReference type="Gene3D" id="2.40.10.240">
    <property type="entry name" value="QueA-like"/>
    <property type="match status" value="1"/>
</dbReference>
<protein>
    <submittedName>
        <fullName evidence="6">Queuosine biosynthesis protein</fullName>
    </submittedName>
</protein>
<evidence type="ECO:0000313" key="6">
    <source>
        <dbReference type="EMBL" id="GER82381.1"/>
    </source>
</evidence>
<sequence>MSGLEESWRGQRPESGGRVREAAPQAGSKWSWQTVERDLTALSFELPSQLEAGEPPEARGLARDEVRLLVSYRSDNRLVHARFRELPAFLRRGDVLVINTSGMMKAALPAERAGGDPLELHLSTCLPAGLWVVEVRRPLSQGSQPFSGLEPGEVLMLPQGGRAVLHTPYGRNSRAKAAAQLRLWVATLELPAPLEIYLEHYGFPIRYGYVRQEWPIDYYRSVFVTEVGSAEMPSASRPFTPELVTRLVAEGVQFAPLLLHTGVASLEAHEPPYEEYYRVPAESAELVNAALRQGRRVIAIGTTPMRALETVADQYGVVHPGEGWTDLVITPQRGVRVVGGLLTGFHEPRASHLALLEALAGREHLERAYAAALQEGYLWHEFGDVHLILP</sequence>
<evidence type="ECO:0000313" key="7">
    <source>
        <dbReference type="Proteomes" id="UP000334820"/>
    </source>
</evidence>
<dbReference type="PANTHER" id="PTHR30307">
    <property type="entry name" value="S-ADENOSYLMETHIONINE:TRNA RIBOSYLTRANSFERASE-ISOMERASE"/>
    <property type="match status" value="1"/>
</dbReference>
<dbReference type="InterPro" id="IPR042119">
    <property type="entry name" value="QueA_dom2"/>
</dbReference>
<evidence type="ECO:0000256" key="2">
    <source>
        <dbReference type="ARBA" id="ARBA00022679"/>
    </source>
</evidence>
<dbReference type="RefSeq" id="WP_151727254.1">
    <property type="nucleotide sequence ID" value="NZ_BKZV01000001.1"/>
</dbReference>
<keyword evidence="3" id="KW-0949">S-adenosyl-L-methionine</keyword>
<dbReference type="PANTHER" id="PTHR30307:SF0">
    <property type="entry name" value="S-ADENOSYLMETHIONINE:TRNA RIBOSYLTRANSFERASE-ISOMERASE"/>
    <property type="match status" value="1"/>
</dbReference>
<evidence type="ECO:0000256" key="4">
    <source>
        <dbReference type="ARBA" id="ARBA00022785"/>
    </source>
</evidence>
<dbReference type="GO" id="GO:0008616">
    <property type="term" value="P:tRNA queuosine(34) biosynthetic process"/>
    <property type="evidence" value="ECO:0007669"/>
    <property type="project" value="UniProtKB-KW"/>
</dbReference>
<dbReference type="InterPro" id="IPR036100">
    <property type="entry name" value="QueA_sf"/>
</dbReference>
<dbReference type="GO" id="GO:0051075">
    <property type="term" value="F:S-adenosylmethionine:tRNA ribosyltransferase-isomerase activity"/>
    <property type="evidence" value="ECO:0007669"/>
    <property type="project" value="TreeGrafter"/>
</dbReference>
<keyword evidence="4" id="KW-0671">Queuosine biosynthesis</keyword>
<evidence type="ECO:0000256" key="3">
    <source>
        <dbReference type="ARBA" id="ARBA00022691"/>
    </source>
</evidence>
<feature type="compositionally biased region" description="Basic and acidic residues" evidence="5">
    <location>
        <begin position="1"/>
        <end position="21"/>
    </location>
</feature>
<gene>
    <name evidence="6" type="ORF">KTAU_10180</name>
</gene>
<dbReference type="AlphaFoldDB" id="A0A5J4K6N7"/>
<evidence type="ECO:0000256" key="1">
    <source>
        <dbReference type="ARBA" id="ARBA00022490"/>
    </source>
</evidence>
<reference evidence="6 7" key="1">
    <citation type="journal article" date="2019" name="Int. J. Syst. Evol. Microbiol.">
        <title>Thermogemmatispora aurantia sp. nov. and Thermogemmatispora argillosa sp. nov., within the class Ktedonobacteria, and emended description of the genus Thermogemmatispora.</title>
        <authorList>
            <person name="Zheng Y."/>
            <person name="Wang C.M."/>
            <person name="Sakai Y."/>
            <person name="Abe K."/>
            <person name="Yokota A."/>
            <person name="Yabe S."/>
        </authorList>
    </citation>
    <scope>NUCLEOTIDE SEQUENCE [LARGE SCALE GENOMIC DNA]</scope>
    <source>
        <strain evidence="6 7">A1-2</strain>
    </source>
</reference>
<comment type="caution">
    <text evidence="6">The sequence shown here is derived from an EMBL/GenBank/DDBJ whole genome shotgun (WGS) entry which is preliminary data.</text>
</comment>
<evidence type="ECO:0000256" key="5">
    <source>
        <dbReference type="SAM" id="MobiDB-lite"/>
    </source>
</evidence>
<feature type="region of interest" description="Disordered" evidence="5">
    <location>
        <begin position="1"/>
        <end position="29"/>
    </location>
</feature>
<dbReference type="SUPFAM" id="SSF111337">
    <property type="entry name" value="QueA-like"/>
    <property type="match status" value="1"/>
</dbReference>
<name>A0A5J4K6N7_9CHLR</name>
<keyword evidence="7" id="KW-1185">Reference proteome</keyword>
<dbReference type="InterPro" id="IPR003699">
    <property type="entry name" value="QueA"/>
</dbReference>
<dbReference type="Gene3D" id="3.40.1780.10">
    <property type="entry name" value="QueA-like"/>
    <property type="match status" value="1"/>
</dbReference>
<dbReference type="Pfam" id="PF02547">
    <property type="entry name" value="Queuosine_synth"/>
    <property type="match status" value="1"/>
</dbReference>
<dbReference type="Proteomes" id="UP000334820">
    <property type="component" value="Unassembled WGS sequence"/>
</dbReference>
<dbReference type="EMBL" id="BKZV01000001">
    <property type="protein sequence ID" value="GER82381.1"/>
    <property type="molecule type" value="Genomic_DNA"/>
</dbReference>
<dbReference type="InterPro" id="IPR042118">
    <property type="entry name" value="QueA_dom1"/>
</dbReference>
<keyword evidence="2" id="KW-0808">Transferase</keyword>
<keyword evidence="1" id="KW-0963">Cytoplasm</keyword>
<organism evidence="6 7">
    <name type="scientific">Thermogemmatispora aurantia</name>
    <dbReference type="NCBI Taxonomy" id="2045279"/>
    <lineage>
        <taxon>Bacteria</taxon>
        <taxon>Bacillati</taxon>
        <taxon>Chloroflexota</taxon>
        <taxon>Ktedonobacteria</taxon>
        <taxon>Thermogemmatisporales</taxon>
        <taxon>Thermogemmatisporaceae</taxon>
        <taxon>Thermogemmatispora</taxon>
    </lineage>
</organism>
<accession>A0A5J4K6N7</accession>